<organism evidence="10 11">
    <name type="scientific">Fodinicola feengrottensis</name>
    <dbReference type="NCBI Taxonomy" id="435914"/>
    <lineage>
        <taxon>Bacteria</taxon>
        <taxon>Bacillati</taxon>
        <taxon>Actinomycetota</taxon>
        <taxon>Actinomycetes</taxon>
        <taxon>Mycobacteriales</taxon>
        <taxon>Fodinicola</taxon>
    </lineage>
</organism>
<dbReference type="InterPro" id="IPR012795">
    <property type="entry name" value="tRNA_Ile_lys_synt_N"/>
</dbReference>
<dbReference type="RefSeq" id="WP_163566971.1">
    <property type="nucleotide sequence ID" value="NZ_BAAANY010000030.1"/>
</dbReference>
<dbReference type="Gene3D" id="3.30.465.60">
    <property type="match status" value="1"/>
</dbReference>
<comment type="domain">
    <text evidence="7">The N-terminal region contains the highly conserved SGGXDS motif, predicted to be a P-loop motif involved in ATP binding.</text>
</comment>
<evidence type="ECO:0000256" key="1">
    <source>
        <dbReference type="ARBA" id="ARBA00022490"/>
    </source>
</evidence>
<keyword evidence="2 7" id="KW-0436">Ligase</keyword>
<keyword evidence="4 7" id="KW-0547">Nucleotide-binding</keyword>
<evidence type="ECO:0000313" key="10">
    <source>
        <dbReference type="EMBL" id="GAA1705027.1"/>
    </source>
</evidence>
<evidence type="ECO:0000313" key="11">
    <source>
        <dbReference type="Proteomes" id="UP001500618"/>
    </source>
</evidence>
<keyword evidence="1 7" id="KW-0963">Cytoplasm</keyword>
<dbReference type="SUPFAM" id="SSF52402">
    <property type="entry name" value="Adenine nucleotide alpha hydrolases-like"/>
    <property type="match status" value="1"/>
</dbReference>
<dbReference type="HAMAP" id="MF_01161">
    <property type="entry name" value="tRNA_Ile_lys_synt"/>
    <property type="match status" value="1"/>
</dbReference>
<dbReference type="EC" id="6.3.4.19" evidence="7"/>
<comment type="similarity">
    <text evidence="7">Belongs to the tRNA(Ile)-lysidine synthase family.</text>
</comment>
<evidence type="ECO:0000256" key="5">
    <source>
        <dbReference type="ARBA" id="ARBA00022840"/>
    </source>
</evidence>
<evidence type="ECO:0000256" key="4">
    <source>
        <dbReference type="ARBA" id="ARBA00022741"/>
    </source>
</evidence>
<comment type="catalytic activity">
    <reaction evidence="6 7">
        <text>cytidine(34) in tRNA(Ile2) + L-lysine + ATP = lysidine(34) in tRNA(Ile2) + AMP + diphosphate + H(+)</text>
        <dbReference type="Rhea" id="RHEA:43744"/>
        <dbReference type="Rhea" id="RHEA-COMP:10625"/>
        <dbReference type="Rhea" id="RHEA-COMP:10670"/>
        <dbReference type="ChEBI" id="CHEBI:15378"/>
        <dbReference type="ChEBI" id="CHEBI:30616"/>
        <dbReference type="ChEBI" id="CHEBI:32551"/>
        <dbReference type="ChEBI" id="CHEBI:33019"/>
        <dbReference type="ChEBI" id="CHEBI:82748"/>
        <dbReference type="ChEBI" id="CHEBI:83665"/>
        <dbReference type="ChEBI" id="CHEBI:456215"/>
        <dbReference type="EC" id="6.3.4.19"/>
    </reaction>
</comment>
<dbReference type="CDD" id="cd01992">
    <property type="entry name" value="TilS_N"/>
    <property type="match status" value="1"/>
</dbReference>
<keyword evidence="3 7" id="KW-0819">tRNA processing</keyword>
<accession>A0ABP4UG53</accession>
<proteinExistence type="inferred from homology"/>
<reference evidence="11" key="1">
    <citation type="journal article" date="2019" name="Int. J. Syst. Evol. Microbiol.">
        <title>The Global Catalogue of Microorganisms (GCM) 10K type strain sequencing project: providing services to taxonomists for standard genome sequencing and annotation.</title>
        <authorList>
            <consortium name="The Broad Institute Genomics Platform"/>
            <consortium name="The Broad Institute Genome Sequencing Center for Infectious Disease"/>
            <person name="Wu L."/>
            <person name="Ma J."/>
        </authorList>
    </citation>
    <scope>NUCLEOTIDE SEQUENCE [LARGE SCALE GENOMIC DNA]</scope>
    <source>
        <strain evidence="11">JCM 14718</strain>
    </source>
</reference>
<dbReference type="Gene3D" id="3.40.50.620">
    <property type="entry name" value="HUPs"/>
    <property type="match status" value="1"/>
</dbReference>
<name>A0ABP4UG53_9ACTN</name>
<keyword evidence="5 7" id="KW-0067">ATP-binding</keyword>
<dbReference type="InterPro" id="IPR012094">
    <property type="entry name" value="tRNA_Ile_lys_synt"/>
</dbReference>
<comment type="caution">
    <text evidence="10">The sequence shown here is derived from an EMBL/GenBank/DDBJ whole genome shotgun (WGS) entry which is preliminary data.</text>
</comment>
<feature type="domain" description="tRNA(Ile)-lysidine synthase substrate-binding" evidence="9">
    <location>
        <begin position="249"/>
        <end position="313"/>
    </location>
</feature>
<feature type="domain" description="tRNA(Ile)-lysidine/2-thiocytidine synthase N-terminal" evidence="8">
    <location>
        <begin position="28"/>
        <end position="202"/>
    </location>
</feature>
<dbReference type="NCBIfam" id="TIGR02432">
    <property type="entry name" value="lysidine_TilS_N"/>
    <property type="match status" value="1"/>
</dbReference>
<evidence type="ECO:0000256" key="2">
    <source>
        <dbReference type="ARBA" id="ARBA00022598"/>
    </source>
</evidence>
<dbReference type="InterPro" id="IPR015262">
    <property type="entry name" value="tRNA_Ile_lys_synt_subst-bd"/>
</dbReference>
<evidence type="ECO:0000256" key="6">
    <source>
        <dbReference type="ARBA" id="ARBA00048539"/>
    </source>
</evidence>
<gene>
    <name evidence="7 10" type="primary">tilS</name>
    <name evidence="10" type="ORF">GCM10009765_62760</name>
</gene>
<dbReference type="SUPFAM" id="SSF82829">
    <property type="entry name" value="MesJ substrate recognition domain-like"/>
    <property type="match status" value="1"/>
</dbReference>
<evidence type="ECO:0000256" key="7">
    <source>
        <dbReference type="HAMAP-Rule" id="MF_01161"/>
    </source>
</evidence>
<dbReference type="Pfam" id="PF09179">
    <property type="entry name" value="TilS"/>
    <property type="match status" value="1"/>
</dbReference>
<dbReference type="Pfam" id="PF01171">
    <property type="entry name" value="ATP_bind_3"/>
    <property type="match status" value="1"/>
</dbReference>
<evidence type="ECO:0000259" key="8">
    <source>
        <dbReference type="Pfam" id="PF01171"/>
    </source>
</evidence>
<protein>
    <recommendedName>
        <fullName evidence="7">tRNA(Ile)-lysidine synthase</fullName>
        <ecNumber evidence="7">6.3.4.19</ecNumber>
    </recommendedName>
    <alternativeName>
        <fullName evidence="7">tRNA(Ile)-2-lysyl-cytidine synthase</fullName>
    </alternativeName>
    <alternativeName>
        <fullName evidence="7">tRNA(Ile)-lysidine synthetase</fullName>
    </alternativeName>
</protein>
<comment type="function">
    <text evidence="7">Ligates lysine onto the cytidine present at position 34 of the AUA codon-specific tRNA(Ile) that contains the anticodon CAU, in an ATP-dependent manner. Cytidine is converted to lysidine, thus changing the amino acid specificity of the tRNA from methionine to isoleucine.</text>
</comment>
<feature type="binding site" evidence="7">
    <location>
        <begin position="33"/>
        <end position="38"/>
    </location>
    <ligand>
        <name>ATP</name>
        <dbReference type="ChEBI" id="CHEBI:30616"/>
    </ligand>
</feature>
<dbReference type="EMBL" id="BAAANY010000030">
    <property type="protein sequence ID" value="GAA1705027.1"/>
    <property type="molecule type" value="Genomic_DNA"/>
</dbReference>
<dbReference type="InterPro" id="IPR011063">
    <property type="entry name" value="TilS/TtcA_N"/>
</dbReference>
<dbReference type="InterPro" id="IPR014729">
    <property type="entry name" value="Rossmann-like_a/b/a_fold"/>
</dbReference>
<dbReference type="PANTHER" id="PTHR43033">
    <property type="entry name" value="TRNA(ILE)-LYSIDINE SYNTHASE-RELATED"/>
    <property type="match status" value="1"/>
</dbReference>
<comment type="subcellular location">
    <subcellularLocation>
        <location evidence="7">Cytoplasm</location>
    </subcellularLocation>
</comment>
<evidence type="ECO:0000256" key="3">
    <source>
        <dbReference type="ARBA" id="ARBA00022694"/>
    </source>
</evidence>
<dbReference type="Proteomes" id="UP001500618">
    <property type="component" value="Unassembled WGS sequence"/>
</dbReference>
<dbReference type="PANTHER" id="PTHR43033:SF1">
    <property type="entry name" value="TRNA(ILE)-LYSIDINE SYNTHASE-RELATED"/>
    <property type="match status" value="1"/>
</dbReference>
<sequence length="317" mass="32327">MAGPPPPLNDVRAAVAAALTGLSPGELVLVACSGGPDSLALADALAYCAPQAGLPAGLLTVDHGLQDGSASRAADVRAWALSCGLVPAEVLTVSVDGPGGPEAAARTARYAALDAASDRLGAAAVLLGHTRDDQAETVLLGLARGSGIRAAAGMPARRGRYLRPLLDLPRSTTTAACAAAGLKPWCDPHNSDPAYARSRLRKLLPTLEEAAPGVTAGLARTAKMARADADLLDSLAASVQAVSKDGLLVAVVATEPEPIRRRVLHSWASTITPRPYDLSSRHIASLDALIVSYRGQGAVALPGGVRVRRSGAHLRAD</sequence>
<evidence type="ECO:0000259" key="9">
    <source>
        <dbReference type="Pfam" id="PF09179"/>
    </source>
</evidence>
<keyword evidence="11" id="KW-1185">Reference proteome</keyword>